<protein>
    <submittedName>
        <fullName evidence="2">HEPN domain-containing protein</fullName>
    </submittedName>
</protein>
<feature type="domain" description="HEPN" evidence="1">
    <location>
        <begin position="11"/>
        <end position="134"/>
    </location>
</feature>
<gene>
    <name evidence="2" type="ORF">EV214_1436</name>
</gene>
<sequence length="147" mass="17620">MNNREKYDHWEHIAKYDLDTAKAMLNAGRYLYVVFMCQQAVEKIVKGIHVLYTGNEAPRTHNIWIVFKSVFLKEEYKNLVLDEEFDNKLKKYKPIFMKLLAYYISERYPSYKEKVGNEVTKEIALDTFQKSEEVFLWVQSLNQFSRS</sequence>
<evidence type="ECO:0000313" key="2">
    <source>
        <dbReference type="EMBL" id="TCO68515.1"/>
    </source>
</evidence>
<dbReference type="Gene3D" id="1.20.120.330">
    <property type="entry name" value="Nucleotidyltransferases domain 2"/>
    <property type="match status" value="1"/>
</dbReference>
<dbReference type="Pfam" id="PF05168">
    <property type="entry name" value="HEPN"/>
    <property type="match status" value="1"/>
</dbReference>
<reference evidence="2 3" key="1">
    <citation type="submission" date="2019-03" db="EMBL/GenBank/DDBJ databases">
        <title>Genomic Encyclopedia of Type Strains, Phase IV (KMG-IV): sequencing the most valuable type-strain genomes for metagenomic binning, comparative biology and taxonomic classification.</title>
        <authorList>
            <person name="Goeker M."/>
        </authorList>
    </citation>
    <scope>NUCLEOTIDE SEQUENCE [LARGE SCALE GENOMIC DNA]</scope>
    <source>
        <strain evidence="2 3">DSM 102940</strain>
    </source>
</reference>
<dbReference type="OrthoDB" id="9808176at2"/>
<dbReference type="EMBL" id="SLWV01000043">
    <property type="protein sequence ID" value="TCO68515.1"/>
    <property type="molecule type" value="Genomic_DNA"/>
</dbReference>
<proteinExistence type="predicted"/>
<dbReference type="PROSITE" id="PS50910">
    <property type="entry name" value="HEPN"/>
    <property type="match status" value="1"/>
</dbReference>
<comment type="caution">
    <text evidence="2">The sequence shown here is derived from an EMBL/GenBank/DDBJ whole genome shotgun (WGS) entry which is preliminary data.</text>
</comment>
<dbReference type="RefSeq" id="WP_132248166.1">
    <property type="nucleotide sequence ID" value="NZ_SLWV01000043.1"/>
</dbReference>
<dbReference type="Proteomes" id="UP000294919">
    <property type="component" value="Unassembled WGS sequence"/>
</dbReference>
<accession>A0A4R2KPJ2</accession>
<dbReference type="SMART" id="SM00748">
    <property type="entry name" value="HEPN"/>
    <property type="match status" value="1"/>
</dbReference>
<dbReference type="SUPFAM" id="SSF81593">
    <property type="entry name" value="Nucleotidyltransferase substrate binding subunit/domain"/>
    <property type="match status" value="1"/>
</dbReference>
<evidence type="ECO:0000313" key="3">
    <source>
        <dbReference type="Proteomes" id="UP000294919"/>
    </source>
</evidence>
<evidence type="ECO:0000259" key="1">
    <source>
        <dbReference type="PROSITE" id="PS50910"/>
    </source>
</evidence>
<dbReference type="AlphaFoldDB" id="A0A4R2KPJ2"/>
<keyword evidence="3" id="KW-1185">Reference proteome</keyword>
<organism evidence="2 3">
    <name type="scientific">Marinisporobacter balticus</name>
    <dbReference type="NCBI Taxonomy" id="2018667"/>
    <lineage>
        <taxon>Bacteria</taxon>
        <taxon>Bacillati</taxon>
        <taxon>Bacillota</taxon>
        <taxon>Clostridia</taxon>
        <taxon>Peptostreptococcales</taxon>
        <taxon>Thermotaleaceae</taxon>
        <taxon>Marinisporobacter</taxon>
    </lineage>
</organism>
<dbReference type="InterPro" id="IPR007842">
    <property type="entry name" value="HEPN_dom"/>
</dbReference>
<name>A0A4R2KPJ2_9FIRM</name>